<dbReference type="Proteomes" id="UP000189956">
    <property type="component" value="Unassembled WGS sequence"/>
</dbReference>
<dbReference type="GO" id="GO:0012505">
    <property type="term" value="C:endomembrane system"/>
    <property type="evidence" value="ECO:0007669"/>
    <property type="project" value="UniProtKB-SubCell"/>
</dbReference>
<feature type="domain" description="DUF1232" evidence="5">
    <location>
        <begin position="62"/>
        <end position="97"/>
    </location>
</feature>
<dbReference type="eggNOG" id="COG3339">
    <property type="taxonomic scope" value="Bacteria"/>
</dbReference>
<protein>
    <recommendedName>
        <fullName evidence="5">DUF1232 domain-containing protein</fullName>
    </recommendedName>
</protein>
<evidence type="ECO:0000256" key="3">
    <source>
        <dbReference type="ARBA" id="ARBA00022989"/>
    </source>
</evidence>
<dbReference type="InterPro" id="IPR016983">
    <property type="entry name" value="UCP031804"/>
</dbReference>
<dbReference type="PIRSF" id="PIRSF031804">
    <property type="entry name" value="UCP031804"/>
    <property type="match status" value="1"/>
</dbReference>
<evidence type="ECO:0000256" key="4">
    <source>
        <dbReference type="ARBA" id="ARBA00023136"/>
    </source>
</evidence>
<accession>A0A099WZR8</accession>
<dbReference type="Pfam" id="PF06803">
    <property type="entry name" value="DUF1232"/>
    <property type="match status" value="1"/>
</dbReference>
<dbReference type="InterPro" id="IPR010652">
    <property type="entry name" value="DUF1232"/>
</dbReference>
<evidence type="ECO:0000259" key="5">
    <source>
        <dbReference type="Pfam" id="PF06803"/>
    </source>
</evidence>
<dbReference type="Proteomes" id="UP000030125">
    <property type="component" value="Unassembled WGS sequence"/>
</dbReference>
<keyword evidence="2" id="KW-0812">Transmembrane</keyword>
<evidence type="ECO:0000256" key="2">
    <source>
        <dbReference type="ARBA" id="ARBA00022692"/>
    </source>
</evidence>
<evidence type="ECO:0000256" key="1">
    <source>
        <dbReference type="ARBA" id="ARBA00004127"/>
    </source>
</evidence>
<evidence type="ECO:0000313" key="6">
    <source>
        <dbReference type="EMBL" id="KGN80206.1"/>
    </source>
</evidence>
<dbReference type="AlphaFoldDB" id="A0A099WZR8"/>
<reference evidence="6 8" key="1">
    <citation type="submission" date="2014-08" db="EMBL/GenBank/DDBJ databases">
        <title>Porphyromonas cangingivalis strain:COT-109_OH1386 Genome sequencing.</title>
        <authorList>
            <person name="Wallis C."/>
            <person name="Deusch O."/>
            <person name="O'Flynn C."/>
            <person name="Davis I."/>
            <person name="Jospin G."/>
            <person name="Darling A.E."/>
            <person name="Coil D.A."/>
            <person name="Alexiev A."/>
            <person name="Horsfall A."/>
            <person name="Kirkwood N."/>
            <person name="Harris S."/>
            <person name="Eisen J.A."/>
        </authorList>
    </citation>
    <scope>NUCLEOTIDE SEQUENCE [LARGE SCALE GENOMIC DNA]</scope>
    <source>
        <strain evidence="8">COT-109 OH1386</strain>
        <strain evidence="6">COT-109_OH1386</strain>
    </source>
</reference>
<dbReference type="RefSeq" id="WP_025836773.1">
    <property type="nucleotide sequence ID" value="NZ_FUWL01000003.1"/>
</dbReference>
<proteinExistence type="predicted"/>
<evidence type="ECO:0000313" key="7">
    <source>
        <dbReference type="EMBL" id="SJZ32057.1"/>
    </source>
</evidence>
<dbReference type="OrthoDB" id="9800034at2"/>
<dbReference type="EMBL" id="FUWL01000003">
    <property type="protein sequence ID" value="SJZ32057.1"/>
    <property type="molecule type" value="Genomic_DNA"/>
</dbReference>
<evidence type="ECO:0000313" key="9">
    <source>
        <dbReference type="Proteomes" id="UP000189956"/>
    </source>
</evidence>
<evidence type="ECO:0000313" key="8">
    <source>
        <dbReference type="Proteomes" id="UP000030125"/>
    </source>
</evidence>
<sequence length="127" mass="14535">MQAQKIKALFFNDIPRFAKYFSETKLFDKLKRVAGKAAGEILLPILRLFYVMKAPTTPIHRKLHIAAALGYFIFPFDFIPDFLAPVLGFADDLVVATTVLKLVSKYCTDEIEMQAQRTRKRLFSCSK</sequence>
<keyword evidence="8" id="KW-1185">Reference proteome</keyword>
<name>A0A099WZR8_PORCN</name>
<keyword evidence="3" id="KW-1133">Transmembrane helix</keyword>
<reference evidence="7 9" key="2">
    <citation type="submission" date="2017-02" db="EMBL/GenBank/DDBJ databases">
        <authorList>
            <person name="Peterson S.W."/>
        </authorList>
    </citation>
    <scope>NUCLEOTIDE SEQUENCE [LARGE SCALE GENOMIC DNA]</scope>
    <source>
        <strain evidence="7 9">ATCC 700135</strain>
    </source>
</reference>
<comment type="subcellular location">
    <subcellularLocation>
        <location evidence="1">Endomembrane system</location>
        <topology evidence="1">Multi-pass membrane protein</topology>
    </subcellularLocation>
</comment>
<organism evidence="6 8">
    <name type="scientific">Porphyromonas cangingivalis</name>
    <dbReference type="NCBI Taxonomy" id="36874"/>
    <lineage>
        <taxon>Bacteria</taxon>
        <taxon>Pseudomonadati</taxon>
        <taxon>Bacteroidota</taxon>
        <taxon>Bacteroidia</taxon>
        <taxon>Bacteroidales</taxon>
        <taxon>Porphyromonadaceae</taxon>
        <taxon>Porphyromonas</taxon>
    </lineage>
</organism>
<dbReference type="EMBL" id="JQJD01000043">
    <property type="protein sequence ID" value="KGN80206.1"/>
    <property type="molecule type" value="Genomic_DNA"/>
</dbReference>
<gene>
    <name evidence="6" type="ORF">HQ35_05750</name>
    <name evidence="7" type="ORF">SAMN02745205_00232</name>
</gene>
<keyword evidence="4" id="KW-0472">Membrane</keyword>